<dbReference type="SUPFAM" id="SSF52058">
    <property type="entry name" value="L domain-like"/>
    <property type="match status" value="1"/>
</dbReference>
<protein>
    <recommendedName>
        <fullName evidence="3">Leucine-rich repeat domain-containing protein</fullName>
    </recommendedName>
</protein>
<organism evidence="2">
    <name type="scientific">Dechloromonas aromatica (strain RCB)</name>
    <dbReference type="NCBI Taxonomy" id="159087"/>
    <lineage>
        <taxon>Bacteria</taxon>
        <taxon>Pseudomonadati</taxon>
        <taxon>Pseudomonadota</taxon>
        <taxon>Betaproteobacteria</taxon>
        <taxon>Rhodocyclales</taxon>
        <taxon>Azonexaceae</taxon>
        <taxon>Dechloromonas</taxon>
    </lineage>
</organism>
<evidence type="ECO:0000256" key="1">
    <source>
        <dbReference type="SAM" id="MobiDB-lite"/>
    </source>
</evidence>
<dbReference type="InterPro" id="IPR032675">
    <property type="entry name" value="LRR_dom_sf"/>
</dbReference>
<accession>Q47H20</accession>
<dbReference type="Gene3D" id="3.80.10.10">
    <property type="entry name" value="Ribonuclease Inhibitor"/>
    <property type="match status" value="1"/>
</dbReference>
<sequence length="314" mass="34609">MSLSMDEFRKQLQEAVLAAQEQARRAGPQPWHGFWHHRPDENFPPRSVRRPEDYTGGENLAIACTQTELPAKAQKALVHSWCEFLPTLNGVRYLWFQSRTPQELFDAACHIPSLEGLYVKWSGITSLTALPALGGLQALHLGSSPGVTNIDVLGEMHSLRWLELDNLKAITDLSPLASLTDLEGLGFSGAEGKRQTLATLAPLANLTRLRWLHLGAIHVADGSLHPLGKLKALRWIGLGNFFDVSEFAWLAAALPEVTSDWTKPYLDLSHLGIRCKKCRTHAMVMLSGKGRGTICPECDSAKLQKQLAAFLPAP</sequence>
<dbReference type="KEGG" id="dar:Daro_1105"/>
<dbReference type="eggNOG" id="COG4886">
    <property type="taxonomic scope" value="Bacteria"/>
</dbReference>
<dbReference type="AlphaFoldDB" id="Q47H20"/>
<dbReference type="OrthoDB" id="5965518at2"/>
<name>Q47H20_DECAR</name>
<gene>
    <name evidence="2" type="ordered locus">Daro_1105</name>
</gene>
<feature type="region of interest" description="Disordered" evidence="1">
    <location>
        <begin position="27"/>
        <end position="51"/>
    </location>
</feature>
<proteinExistence type="predicted"/>
<dbReference type="EMBL" id="CP000089">
    <property type="protein sequence ID" value="AAZ45861.1"/>
    <property type="molecule type" value="Genomic_DNA"/>
</dbReference>
<reference evidence="2" key="1">
    <citation type="submission" date="2005-08" db="EMBL/GenBank/DDBJ databases">
        <title>Complete sequence of Dechloromonas aromatica RCB.</title>
        <authorList>
            <person name="Salinero K.K."/>
            <person name="Copeland A."/>
            <person name="Lucas S."/>
            <person name="Lapidus A."/>
            <person name="Barry K."/>
            <person name="Detter J.C."/>
            <person name="Glavina T."/>
            <person name="Hammon N."/>
            <person name="Israni S."/>
            <person name="Pitluck S."/>
            <person name="Di Bartolo G."/>
            <person name="Trong S."/>
            <person name="Schmutz J."/>
            <person name="Larimer F."/>
            <person name="Land M."/>
            <person name="Ivanova N."/>
            <person name="Richardson P."/>
        </authorList>
    </citation>
    <scope>NUCLEOTIDE SEQUENCE</scope>
    <source>
        <strain evidence="2">RCB</strain>
    </source>
</reference>
<evidence type="ECO:0008006" key="3">
    <source>
        <dbReference type="Google" id="ProtNLM"/>
    </source>
</evidence>
<evidence type="ECO:0000313" key="2">
    <source>
        <dbReference type="EMBL" id="AAZ45861.1"/>
    </source>
</evidence>
<dbReference type="STRING" id="159087.Daro_1105"/>
<feature type="compositionally biased region" description="Basic and acidic residues" evidence="1">
    <location>
        <begin position="37"/>
        <end position="51"/>
    </location>
</feature>
<dbReference type="HOGENOM" id="CLU_884865_0_0_4"/>